<dbReference type="EMBL" id="LGTW01000001">
    <property type="protein sequence ID" value="KWX26081.1"/>
    <property type="molecule type" value="Genomic_DNA"/>
</dbReference>
<dbReference type="Proteomes" id="UP000070612">
    <property type="component" value="Unassembled WGS sequence"/>
</dbReference>
<name>A0A132PUR2_9MYCO</name>
<keyword evidence="2" id="KW-1185">Reference proteome</keyword>
<proteinExistence type="predicted"/>
<dbReference type="SUPFAM" id="SSF52980">
    <property type="entry name" value="Restriction endonuclease-like"/>
    <property type="match status" value="1"/>
</dbReference>
<evidence type="ECO:0000313" key="1">
    <source>
        <dbReference type="EMBL" id="KWX26081.1"/>
    </source>
</evidence>
<evidence type="ECO:0000313" key="2">
    <source>
        <dbReference type="Proteomes" id="UP000070612"/>
    </source>
</evidence>
<sequence>MDQQLQSIFQAQGGVATSAQILAYFTRRELQSAVNCGVLERIWQGIYCIGEPDLETRLRGLDLSCGARVPVCLGTAAAVFGFDTEQPADLHVLEPIGSRLRSADGLVVHRREGAPLNVVGGRLVTTPSWTAIEVARGLRRPRALATLDAALRSGTCTRADLWRAALDQAGRRGIVHVRNLIPLADPRAESPMESEARLVMLDGGLPVPELQYEVRDGNGQLRRLDFAWPNERVAVEYDSADWHDNPDALLNDRRRTAALMAVRWSVIAIVFDDVRHRQGEMVARISAQLRDARAARATA</sequence>
<accession>A0A132PUR2</accession>
<gene>
    <name evidence="1" type="ORF">AFM11_02225</name>
</gene>
<dbReference type="STRING" id="59750.AWC31_35005"/>
<dbReference type="PATRIC" id="fig|59750.3.peg.455"/>
<protein>
    <recommendedName>
        <fullName evidence="3">DUF559 domain-containing protein</fullName>
    </recommendedName>
</protein>
<dbReference type="AlphaFoldDB" id="A0A132PUR2"/>
<evidence type="ECO:0008006" key="3">
    <source>
        <dbReference type="Google" id="ProtNLM"/>
    </source>
</evidence>
<dbReference type="InterPro" id="IPR011335">
    <property type="entry name" value="Restrct_endonuc-II-like"/>
</dbReference>
<organism evidence="1 2">
    <name type="scientific">Mycolicibacterium wolinskyi</name>
    <dbReference type="NCBI Taxonomy" id="59750"/>
    <lineage>
        <taxon>Bacteria</taxon>
        <taxon>Bacillati</taxon>
        <taxon>Actinomycetota</taxon>
        <taxon>Actinomycetes</taxon>
        <taxon>Mycobacteriales</taxon>
        <taxon>Mycobacteriaceae</taxon>
        <taxon>Mycolicibacterium</taxon>
    </lineage>
</organism>
<dbReference type="Gene3D" id="3.40.960.10">
    <property type="entry name" value="VSR Endonuclease"/>
    <property type="match status" value="1"/>
</dbReference>
<comment type="caution">
    <text evidence="1">The sequence shown here is derived from an EMBL/GenBank/DDBJ whole genome shotgun (WGS) entry which is preliminary data.</text>
</comment>
<dbReference type="RefSeq" id="WP_067843143.1">
    <property type="nucleotide sequence ID" value="NZ_LGTW01000001.1"/>
</dbReference>
<reference evidence="1 2" key="1">
    <citation type="submission" date="2015-07" db="EMBL/GenBank/DDBJ databases">
        <title>A draft genome sequence of Mycobacterium wolinskyi.</title>
        <authorList>
            <person name="de Man T.J."/>
            <person name="Perry K.A."/>
            <person name="Coulliette A.D."/>
            <person name="Jensen B."/>
            <person name="Toney N.C."/>
            <person name="Limbago B.M."/>
            <person name="Noble-Wang J."/>
        </authorList>
    </citation>
    <scope>NUCLEOTIDE SEQUENCE [LARGE SCALE GENOMIC DNA]</scope>
    <source>
        <strain evidence="1 2">CDC_01</strain>
    </source>
</reference>